<dbReference type="STRING" id="70996.SE18_11340"/>
<dbReference type="Proteomes" id="UP000050277">
    <property type="component" value="Unassembled WGS sequence"/>
</dbReference>
<dbReference type="AlphaFoldDB" id="A0A0P6Y4W4"/>
<dbReference type="RefSeq" id="WP_054534571.1">
    <property type="nucleotide sequence ID" value="NZ_LGKP01000020.1"/>
</dbReference>
<dbReference type="Gene3D" id="2.115.10.20">
    <property type="entry name" value="Glycosyl hydrolase domain, family 43"/>
    <property type="match status" value="1"/>
</dbReference>
<keyword evidence="4" id="KW-0378">Hydrolase</keyword>
<evidence type="ECO:0000313" key="5">
    <source>
        <dbReference type="Proteomes" id="UP000050277"/>
    </source>
</evidence>
<proteinExistence type="inferred from homology"/>
<dbReference type="PANTHER" id="PTHR34106">
    <property type="entry name" value="GLYCOSIDASE"/>
    <property type="match status" value="1"/>
</dbReference>
<reference evidence="4 5" key="1">
    <citation type="submission" date="2015-07" db="EMBL/GenBank/DDBJ databases">
        <title>Whole genome sequence of Herpetosiphon geysericola DSM 7119.</title>
        <authorList>
            <person name="Hemp J."/>
            <person name="Ward L.M."/>
            <person name="Pace L.A."/>
            <person name="Fischer W.W."/>
        </authorList>
    </citation>
    <scope>NUCLEOTIDE SEQUENCE [LARGE SCALE GENOMIC DNA]</scope>
    <source>
        <strain evidence="4 5">DSM 7119</strain>
    </source>
</reference>
<protein>
    <submittedName>
        <fullName evidence="4">Glycosidase</fullName>
    </submittedName>
</protein>
<keyword evidence="2" id="KW-0808">Transferase</keyword>
<keyword evidence="1" id="KW-0328">Glycosyltransferase</keyword>
<evidence type="ECO:0000313" key="4">
    <source>
        <dbReference type="EMBL" id="KPL86919.1"/>
    </source>
</evidence>
<dbReference type="EMBL" id="LGKP01000020">
    <property type="protein sequence ID" value="KPL86919.1"/>
    <property type="molecule type" value="Genomic_DNA"/>
</dbReference>
<evidence type="ECO:0000256" key="1">
    <source>
        <dbReference type="ARBA" id="ARBA00022676"/>
    </source>
</evidence>
<gene>
    <name evidence="4" type="ORF">SE18_11340</name>
</gene>
<dbReference type="PATRIC" id="fig|70996.4.peg.3836"/>
<dbReference type="PANTHER" id="PTHR34106:SF5">
    <property type="entry name" value="GLYCOSIDASE"/>
    <property type="match status" value="1"/>
</dbReference>
<keyword evidence="5" id="KW-1185">Reference proteome</keyword>
<comment type="caution">
    <text evidence="4">The sequence shown here is derived from an EMBL/GenBank/DDBJ whole genome shotgun (WGS) entry which is preliminary data.</text>
</comment>
<comment type="similarity">
    <text evidence="3">Belongs to the glycosyl hydrolase 130 family.</text>
</comment>
<sequence length="324" mass="36285">MMIQQNRLDLFARHPANPILQASDWPYPINSVFNPGATILADGTTLLLCRVEDRRGHSHFCAARSANGLDTWQIDAHPTFAPDPQRYPEEQWGIEDPRITYLEELAAYAVVYTSYATGGPGVSLATTTDFKTFTRYGVVMQPENKDAALFPVRINGLWAMIHRPIGAQGSHIWMSFSPDLRHWGQHQCMLEARKGAWWDANKIGLSPPPIATEEGWLMIYHGVRITPGGCLYRIGVALFETDHPERCLRRGEPWVLSPHTEYERHGDVPNVIFPCGVTVLPDGDTLHVYYGAADSCIAVAIGSIRQILDWLTIYGLPSETPSHR</sequence>
<accession>A0A0P6Y4W4</accession>
<name>A0A0P6Y4W4_9CHLR</name>
<dbReference type="GO" id="GO:0016757">
    <property type="term" value="F:glycosyltransferase activity"/>
    <property type="evidence" value="ECO:0007669"/>
    <property type="project" value="UniProtKB-KW"/>
</dbReference>
<dbReference type="InterPro" id="IPR023296">
    <property type="entry name" value="Glyco_hydro_beta-prop_sf"/>
</dbReference>
<dbReference type="SUPFAM" id="SSF75005">
    <property type="entry name" value="Arabinanase/levansucrase/invertase"/>
    <property type="match status" value="1"/>
</dbReference>
<evidence type="ECO:0000256" key="2">
    <source>
        <dbReference type="ARBA" id="ARBA00022679"/>
    </source>
</evidence>
<keyword evidence="4" id="KW-0326">Glycosidase</keyword>
<dbReference type="GO" id="GO:0016798">
    <property type="term" value="F:hydrolase activity, acting on glycosyl bonds"/>
    <property type="evidence" value="ECO:0007669"/>
    <property type="project" value="UniProtKB-KW"/>
</dbReference>
<dbReference type="Pfam" id="PF04041">
    <property type="entry name" value="Glyco_hydro_130"/>
    <property type="match status" value="1"/>
</dbReference>
<dbReference type="OrthoDB" id="9759709at2"/>
<dbReference type="CDD" id="cd18615">
    <property type="entry name" value="GH130"/>
    <property type="match status" value="1"/>
</dbReference>
<dbReference type="PIRSF" id="PIRSF016202">
    <property type="entry name" value="PH1107"/>
    <property type="match status" value="1"/>
</dbReference>
<organism evidence="4 5">
    <name type="scientific">Herpetosiphon geysericola</name>
    <dbReference type="NCBI Taxonomy" id="70996"/>
    <lineage>
        <taxon>Bacteria</taxon>
        <taxon>Bacillati</taxon>
        <taxon>Chloroflexota</taxon>
        <taxon>Chloroflexia</taxon>
        <taxon>Herpetosiphonales</taxon>
        <taxon>Herpetosiphonaceae</taxon>
        <taxon>Herpetosiphon</taxon>
    </lineage>
</organism>
<evidence type="ECO:0000256" key="3">
    <source>
        <dbReference type="ARBA" id="ARBA00024356"/>
    </source>
</evidence>
<dbReference type="InterPro" id="IPR007184">
    <property type="entry name" value="Mannoside_phosphorylase"/>
</dbReference>